<evidence type="ECO:0000313" key="4">
    <source>
        <dbReference type="EMBL" id="SFU36610.1"/>
    </source>
</evidence>
<dbReference type="Pfam" id="PF00975">
    <property type="entry name" value="Thioesterase"/>
    <property type="match status" value="1"/>
</dbReference>
<dbReference type="GO" id="GO:0008610">
    <property type="term" value="P:lipid biosynthetic process"/>
    <property type="evidence" value="ECO:0007669"/>
    <property type="project" value="TreeGrafter"/>
</dbReference>
<sequence>MTWTMSKNAYPIKLYCFPYAGGNASVFRAWQRLLPSHIQVAGVELPGHGVRMSEPLVDDFHQLVRSLALRLAADFKAESARKPGLRFAMFGHSAGAALALAVAAALEQMLETAPMRCFLCACGHFGAPKQSRSHLSDAALTDELRRLGGTPAQVLDHPDLLAMVLPILRADFRVHEQSIHQRGLLVDYPFTLLAARDDAVRPDDVWGWQNYTTASCRQVLLRGGHFFPMQEPAELISHLRADLDQSAGCRPLPNQPFPCELP</sequence>
<dbReference type="InterPro" id="IPR012223">
    <property type="entry name" value="TEII"/>
</dbReference>
<accession>A0A1I7FK94</accession>
<keyword evidence="5" id="KW-1185">Reference proteome</keyword>
<dbReference type="EMBL" id="FPBO01000002">
    <property type="protein sequence ID" value="SFU36610.1"/>
    <property type="molecule type" value="Genomic_DNA"/>
</dbReference>
<keyword evidence="2" id="KW-0812">Transmembrane</keyword>
<dbReference type="InterPro" id="IPR001031">
    <property type="entry name" value="Thioesterase"/>
</dbReference>
<proteinExistence type="inferred from homology"/>
<keyword evidence="2" id="KW-1133">Transmembrane helix</keyword>
<dbReference type="PANTHER" id="PTHR11487">
    <property type="entry name" value="THIOESTERASE"/>
    <property type="match status" value="1"/>
</dbReference>
<dbReference type="Proteomes" id="UP000199391">
    <property type="component" value="Unassembled WGS sequence"/>
</dbReference>
<dbReference type="STRING" id="1035707.SAMN05216552_1002102"/>
<dbReference type="InterPro" id="IPR029058">
    <property type="entry name" value="AB_hydrolase_fold"/>
</dbReference>
<organism evidence="4 5">
    <name type="scientific">Pseudoduganella namucuonensis</name>
    <dbReference type="NCBI Taxonomy" id="1035707"/>
    <lineage>
        <taxon>Bacteria</taxon>
        <taxon>Pseudomonadati</taxon>
        <taxon>Pseudomonadota</taxon>
        <taxon>Betaproteobacteria</taxon>
        <taxon>Burkholderiales</taxon>
        <taxon>Oxalobacteraceae</taxon>
        <taxon>Telluria group</taxon>
        <taxon>Pseudoduganella</taxon>
    </lineage>
</organism>
<dbReference type="Gene3D" id="3.40.50.1820">
    <property type="entry name" value="alpha/beta hydrolase"/>
    <property type="match status" value="1"/>
</dbReference>
<evidence type="ECO:0000256" key="1">
    <source>
        <dbReference type="ARBA" id="ARBA00007169"/>
    </source>
</evidence>
<reference evidence="5" key="1">
    <citation type="submission" date="2016-10" db="EMBL/GenBank/DDBJ databases">
        <authorList>
            <person name="Varghese N."/>
            <person name="Submissions S."/>
        </authorList>
    </citation>
    <scope>NUCLEOTIDE SEQUENCE [LARGE SCALE GENOMIC DNA]</scope>
    <source>
        <strain evidence="5">CGMCC 1.11014</strain>
    </source>
</reference>
<dbReference type="PANTHER" id="PTHR11487:SF0">
    <property type="entry name" value="S-ACYL FATTY ACID SYNTHASE THIOESTERASE, MEDIUM CHAIN"/>
    <property type="match status" value="1"/>
</dbReference>
<evidence type="ECO:0000313" key="5">
    <source>
        <dbReference type="Proteomes" id="UP000199391"/>
    </source>
</evidence>
<protein>
    <submittedName>
        <fullName evidence="4">Surfactin synthase thioesterase subunit</fullName>
    </submittedName>
</protein>
<dbReference type="SUPFAM" id="SSF53474">
    <property type="entry name" value="alpha/beta-Hydrolases"/>
    <property type="match status" value="1"/>
</dbReference>
<feature type="domain" description="Thioesterase" evidence="3">
    <location>
        <begin position="13"/>
        <end position="242"/>
    </location>
</feature>
<name>A0A1I7FK94_9BURK</name>
<dbReference type="AlphaFoldDB" id="A0A1I7FK94"/>
<gene>
    <name evidence="4" type="ORF">SAMN05216552_1002102</name>
</gene>
<dbReference type="OrthoDB" id="8480037at2"/>
<comment type="similarity">
    <text evidence="1">Belongs to the thioesterase family.</text>
</comment>
<evidence type="ECO:0000256" key="2">
    <source>
        <dbReference type="SAM" id="Phobius"/>
    </source>
</evidence>
<feature type="transmembrane region" description="Helical" evidence="2">
    <location>
        <begin position="85"/>
        <end position="106"/>
    </location>
</feature>
<evidence type="ECO:0000259" key="3">
    <source>
        <dbReference type="Pfam" id="PF00975"/>
    </source>
</evidence>
<keyword evidence="2" id="KW-0472">Membrane</keyword>